<dbReference type="PANTHER" id="PTHR10174">
    <property type="entry name" value="ALPHA-TOCOPHEROL TRANSFER PROTEIN-RELATED"/>
    <property type="match status" value="1"/>
</dbReference>
<keyword evidence="3" id="KW-1185">Reference proteome</keyword>
<dbReference type="InterPro" id="IPR036865">
    <property type="entry name" value="CRAL-TRIO_dom_sf"/>
</dbReference>
<dbReference type="STRING" id="407821.A0A087UM54"/>
<organism evidence="2 3">
    <name type="scientific">Stegodyphus mimosarum</name>
    <name type="common">African social velvet spider</name>
    <dbReference type="NCBI Taxonomy" id="407821"/>
    <lineage>
        <taxon>Eukaryota</taxon>
        <taxon>Metazoa</taxon>
        <taxon>Ecdysozoa</taxon>
        <taxon>Arthropoda</taxon>
        <taxon>Chelicerata</taxon>
        <taxon>Arachnida</taxon>
        <taxon>Araneae</taxon>
        <taxon>Araneomorphae</taxon>
        <taxon>Entelegynae</taxon>
        <taxon>Eresoidea</taxon>
        <taxon>Eresidae</taxon>
        <taxon>Stegodyphus</taxon>
    </lineage>
</organism>
<reference evidence="2 3" key="1">
    <citation type="submission" date="2013-11" db="EMBL/GenBank/DDBJ databases">
        <title>Genome sequencing of Stegodyphus mimosarum.</title>
        <authorList>
            <person name="Bechsgaard J."/>
        </authorList>
    </citation>
    <scope>NUCLEOTIDE SEQUENCE [LARGE SCALE GENOMIC DNA]</scope>
</reference>
<dbReference type="Proteomes" id="UP000054359">
    <property type="component" value="Unassembled WGS sequence"/>
</dbReference>
<feature type="domain" description="CRAL/TRIO N-terminal" evidence="1">
    <location>
        <begin position="52"/>
        <end position="77"/>
    </location>
</feature>
<dbReference type="EMBL" id="KK120524">
    <property type="protein sequence ID" value="KFM78443.1"/>
    <property type="molecule type" value="Genomic_DNA"/>
</dbReference>
<protein>
    <submittedName>
        <fullName evidence="2">Alpha-tocopherol transfer protein-like protein</fullName>
    </submittedName>
</protein>
<dbReference type="OMA" id="FLPSEHK"/>
<dbReference type="Gene3D" id="3.40.525.10">
    <property type="entry name" value="CRAL-TRIO lipid binding domain"/>
    <property type="match status" value="1"/>
</dbReference>
<proteinExistence type="predicted"/>
<dbReference type="InterPro" id="IPR011074">
    <property type="entry name" value="CRAL/TRIO_N_dom"/>
</dbReference>
<dbReference type="GO" id="GO:0016020">
    <property type="term" value="C:membrane"/>
    <property type="evidence" value="ECO:0007669"/>
    <property type="project" value="TreeGrafter"/>
</dbReference>
<dbReference type="AlphaFoldDB" id="A0A087UM54"/>
<evidence type="ECO:0000259" key="1">
    <source>
        <dbReference type="SMART" id="SM01100"/>
    </source>
</evidence>
<feature type="non-terminal residue" evidence="2">
    <location>
        <position position="127"/>
    </location>
</feature>
<sequence length="127" mass="15186">MVLVPFSVEGVSPEMEAIAEKDLGETPFVRKDSLEKLKKLIADEPNFYPYMDDQFLLMFLRHQKHNVKKAFNTLRNYYHFNEKYSRIFTDFLPSEHKEVMNMNCYSVLPYRDFQGRTIIVCTPVFRF</sequence>
<evidence type="ECO:0000313" key="2">
    <source>
        <dbReference type="EMBL" id="KFM78443.1"/>
    </source>
</evidence>
<dbReference type="SMART" id="SM01100">
    <property type="entry name" value="CRAL_TRIO_N"/>
    <property type="match status" value="1"/>
</dbReference>
<dbReference type="InterPro" id="IPR036273">
    <property type="entry name" value="CRAL/TRIO_N_dom_sf"/>
</dbReference>
<dbReference type="SUPFAM" id="SSF46938">
    <property type="entry name" value="CRAL/TRIO N-terminal domain"/>
    <property type="match status" value="1"/>
</dbReference>
<evidence type="ECO:0000313" key="3">
    <source>
        <dbReference type="Proteomes" id="UP000054359"/>
    </source>
</evidence>
<dbReference type="OrthoDB" id="75724at2759"/>
<accession>A0A087UM54</accession>
<dbReference type="GO" id="GO:1902936">
    <property type="term" value="F:phosphatidylinositol bisphosphate binding"/>
    <property type="evidence" value="ECO:0007669"/>
    <property type="project" value="TreeGrafter"/>
</dbReference>
<dbReference type="PANTHER" id="PTHR10174:SF130">
    <property type="entry name" value="ALPHA-TOCOPHEROL TRANSFER PROTEIN-LIKE"/>
    <property type="match status" value="1"/>
</dbReference>
<name>A0A087UM54_STEMI</name>
<gene>
    <name evidence="2" type="ORF">X975_17002</name>
</gene>